<dbReference type="Proteomes" id="UP000266922">
    <property type="component" value="Unassembled WGS sequence"/>
</dbReference>
<dbReference type="EMBL" id="RCTJ01000184">
    <property type="protein sequence ID" value="RLQ12764.1"/>
    <property type="molecule type" value="Genomic_DNA"/>
</dbReference>
<dbReference type="AlphaFoldDB" id="A0A3L7CJ07"/>
<comment type="caution">
    <text evidence="1">The sequence shown here is derived from an EMBL/GenBank/DDBJ whole genome shotgun (WGS) entry which is preliminary data.</text>
</comment>
<gene>
    <name evidence="1" type="ORF">D9548_16020</name>
</gene>
<reference evidence="1 2" key="1">
    <citation type="submission" date="2018-10" db="EMBL/GenBank/DDBJ databases">
        <title>Geobacillus stearothermophilus in processing lines of powdered infant formula.</title>
        <authorList>
            <person name="Rhee M.S."/>
            <person name="Choi I.-G."/>
            <person name="Cho T.J."/>
            <person name="Park B."/>
        </authorList>
    </citation>
    <scope>NUCLEOTIDE SEQUENCE [LARGE SCALE GENOMIC DNA]</scope>
    <source>
        <strain evidence="1 2">FHS-PPGT130</strain>
    </source>
</reference>
<proteinExistence type="predicted"/>
<sequence>QQLNGLTKEEYLTLRELCHIAKNMYNVGLYNVRQYYFEHKEFLNYEKNYHLAKTNENYKLLNSNMAQQILKKVNEAFKSFFGLISLAKQGKYDHKAISIPKYLKKDGFHSLIIGQIRIDGNKFTIPYSRLFKKTHKPITITIPPVLLDKKIKQIEIIPKHHARFFEIQYKYEMPEDQREL</sequence>
<organism evidence="1 2">
    <name type="scientific">Geobacillus stearothermophilus</name>
    <name type="common">Bacillus stearothermophilus</name>
    <dbReference type="NCBI Taxonomy" id="1422"/>
    <lineage>
        <taxon>Bacteria</taxon>
        <taxon>Bacillati</taxon>
        <taxon>Bacillota</taxon>
        <taxon>Bacilli</taxon>
        <taxon>Bacillales</taxon>
        <taxon>Anoxybacillaceae</taxon>
        <taxon>Geobacillus</taxon>
    </lineage>
</organism>
<feature type="non-terminal residue" evidence="1">
    <location>
        <position position="1"/>
    </location>
</feature>
<feature type="non-terminal residue" evidence="1">
    <location>
        <position position="180"/>
    </location>
</feature>
<evidence type="ECO:0000313" key="1">
    <source>
        <dbReference type="EMBL" id="RLQ12764.1"/>
    </source>
</evidence>
<name>A0A3L7CJ07_GEOSE</name>
<accession>A0A3L7CJ07</accession>
<evidence type="ECO:0000313" key="2">
    <source>
        <dbReference type="Proteomes" id="UP000266922"/>
    </source>
</evidence>
<protein>
    <submittedName>
        <fullName evidence="1">Transposase</fullName>
    </submittedName>
</protein>